<sequence>MGEDHQLDCNKMNGNQRALTGTNFTGQKTAQLRHVPGR</sequence>
<evidence type="ECO:0000313" key="2">
    <source>
        <dbReference type="EMBL" id="SDH88699.1"/>
    </source>
</evidence>
<dbReference type="Proteomes" id="UP000199705">
    <property type="component" value="Unassembled WGS sequence"/>
</dbReference>
<dbReference type="EMBL" id="FNCG01000013">
    <property type="protein sequence ID" value="SDH88699.1"/>
    <property type="molecule type" value="Genomic_DNA"/>
</dbReference>
<organism evidence="2 3">
    <name type="scientific">Mucilaginibacter gossypii</name>
    <dbReference type="NCBI Taxonomy" id="551996"/>
    <lineage>
        <taxon>Bacteria</taxon>
        <taxon>Pseudomonadati</taxon>
        <taxon>Bacteroidota</taxon>
        <taxon>Sphingobacteriia</taxon>
        <taxon>Sphingobacteriales</taxon>
        <taxon>Sphingobacteriaceae</taxon>
        <taxon>Mucilaginibacter</taxon>
    </lineage>
</organism>
<protein>
    <submittedName>
        <fullName evidence="2">Uncharacterized protein</fullName>
    </submittedName>
</protein>
<keyword evidence="3" id="KW-1185">Reference proteome</keyword>
<dbReference type="AlphaFoldDB" id="A0A1G8G2W1"/>
<feature type="compositionally biased region" description="Polar residues" evidence="1">
    <location>
        <begin position="14"/>
        <end position="30"/>
    </location>
</feature>
<name>A0A1G8G2W1_9SPHI</name>
<reference evidence="3" key="1">
    <citation type="submission" date="2016-10" db="EMBL/GenBank/DDBJ databases">
        <authorList>
            <person name="Varghese N."/>
            <person name="Submissions S."/>
        </authorList>
    </citation>
    <scope>NUCLEOTIDE SEQUENCE [LARGE SCALE GENOMIC DNA]</scope>
    <source>
        <strain evidence="3">Gh-67</strain>
    </source>
</reference>
<evidence type="ECO:0000313" key="3">
    <source>
        <dbReference type="Proteomes" id="UP000199705"/>
    </source>
</evidence>
<accession>A0A1G8G2W1</accession>
<evidence type="ECO:0000256" key="1">
    <source>
        <dbReference type="SAM" id="MobiDB-lite"/>
    </source>
</evidence>
<feature type="region of interest" description="Disordered" evidence="1">
    <location>
        <begin position="14"/>
        <end position="38"/>
    </location>
</feature>
<gene>
    <name evidence="2" type="ORF">SAMN05192573_113148</name>
</gene>
<proteinExistence type="predicted"/>